<evidence type="ECO:0000313" key="3">
    <source>
        <dbReference type="EMBL" id="EEN43725.1"/>
    </source>
</evidence>
<feature type="compositionally biased region" description="Polar residues" evidence="1">
    <location>
        <begin position="309"/>
        <end position="336"/>
    </location>
</feature>
<evidence type="ECO:0000259" key="2">
    <source>
        <dbReference type="PROSITE" id="PS50888"/>
    </source>
</evidence>
<dbReference type="Pfam" id="PF22540">
    <property type="entry name" value="RET_CRD"/>
    <property type="match status" value="1"/>
</dbReference>
<feature type="region of interest" description="Disordered" evidence="1">
    <location>
        <begin position="237"/>
        <end position="256"/>
    </location>
</feature>
<feature type="compositionally biased region" description="Basic residues" evidence="1">
    <location>
        <begin position="282"/>
        <end position="303"/>
    </location>
</feature>
<dbReference type="PROSITE" id="PS50888">
    <property type="entry name" value="BHLH"/>
    <property type="match status" value="1"/>
</dbReference>
<accession>C3ZUL3</accession>
<dbReference type="InterPro" id="IPR011598">
    <property type="entry name" value="bHLH_dom"/>
</dbReference>
<dbReference type="Gene3D" id="4.10.280.10">
    <property type="entry name" value="Helix-loop-helix DNA-binding domain"/>
    <property type="match status" value="1"/>
</dbReference>
<name>C3ZUL3_BRAFL</name>
<dbReference type="GO" id="GO:0046983">
    <property type="term" value="F:protein dimerization activity"/>
    <property type="evidence" value="ECO:0007669"/>
    <property type="project" value="InterPro"/>
</dbReference>
<feature type="compositionally biased region" description="Polar residues" evidence="1">
    <location>
        <begin position="360"/>
        <end position="372"/>
    </location>
</feature>
<protein>
    <recommendedName>
        <fullName evidence="2">BHLH domain-containing protein</fullName>
    </recommendedName>
</protein>
<dbReference type="AlphaFoldDB" id="C3ZUL3"/>
<feature type="domain" description="BHLH" evidence="2">
    <location>
        <begin position="10"/>
        <end position="64"/>
    </location>
</feature>
<dbReference type="InterPro" id="IPR036638">
    <property type="entry name" value="HLH_DNA-bd_sf"/>
</dbReference>
<feature type="compositionally biased region" description="Acidic residues" evidence="1">
    <location>
        <begin position="240"/>
        <end position="256"/>
    </location>
</feature>
<feature type="region of interest" description="Disordered" evidence="1">
    <location>
        <begin position="272"/>
        <end position="407"/>
    </location>
</feature>
<organism>
    <name type="scientific">Branchiostoma floridae</name>
    <name type="common">Florida lancelet</name>
    <name type="synonym">Amphioxus</name>
    <dbReference type="NCBI Taxonomy" id="7739"/>
    <lineage>
        <taxon>Eukaryota</taxon>
        <taxon>Metazoa</taxon>
        <taxon>Chordata</taxon>
        <taxon>Cephalochordata</taxon>
        <taxon>Leptocardii</taxon>
        <taxon>Amphioxiformes</taxon>
        <taxon>Branchiostomatidae</taxon>
        <taxon>Branchiostoma</taxon>
    </lineage>
</organism>
<dbReference type="Pfam" id="PF00010">
    <property type="entry name" value="HLH"/>
    <property type="match status" value="1"/>
</dbReference>
<sequence length="482" mass="53382">MPPGRKILPEDRVKINRRQLRYSSEIRSAMQRLRGILPDEAFDTPHKVTKISTLRGAIMYHKVLQEMLGVEEKKEHPRCSRLCAFPTSGETRRGFDCEESLTCTKCGFVFGPVKLYEEAEFSWQEEGAKAVLMTGSWFDLFKFAREAWDVVSNKKLLTGAIADRLLIKETVRRVLPLLPVIDDHRARQLACKKITLNGRRRRYYETKKRNRGKILNLPGSKVQLKKSKEPGQDVHIAAADDIDDSGVFDESDDTTDDASDIEAVVFRAMKASPESTLGTKHLPSRPRGTSHIHSRPRVNKNFHPRPGGQKTSIANPGEKNTSTADPGEKTSSQPTQGEKHLHSRPRGGGNISSADPGEKTSPQPTQGENISTADPGEKHLHSRPRGKTSPQPTQGKKHLHSRPRGFATCSPDFRTCPDFVCDRMEQDHPELCPQDCAYEIFGLARMNEDPTPARGVGAAAGPCHCGSPRSCICAPGITGDAS</sequence>
<dbReference type="InterPro" id="IPR055162">
    <property type="entry name" value="RET_CRD"/>
</dbReference>
<proteinExistence type="predicted"/>
<reference evidence="3" key="1">
    <citation type="journal article" date="2008" name="Nature">
        <title>The amphioxus genome and the evolution of the chordate karyotype.</title>
        <authorList>
            <consortium name="US DOE Joint Genome Institute (JGI-PGF)"/>
            <person name="Putnam N.H."/>
            <person name="Butts T."/>
            <person name="Ferrier D.E.K."/>
            <person name="Furlong R.F."/>
            <person name="Hellsten U."/>
            <person name="Kawashima T."/>
            <person name="Robinson-Rechavi M."/>
            <person name="Shoguchi E."/>
            <person name="Terry A."/>
            <person name="Yu J.-K."/>
            <person name="Benito-Gutierrez E.L."/>
            <person name="Dubchak I."/>
            <person name="Garcia-Fernandez J."/>
            <person name="Gibson-Brown J.J."/>
            <person name="Grigoriev I.V."/>
            <person name="Horton A.C."/>
            <person name="de Jong P.J."/>
            <person name="Jurka J."/>
            <person name="Kapitonov V.V."/>
            <person name="Kohara Y."/>
            <person name="Kuroki Y."/>
            <person name="Lindquist E."/>
            <person name="Lucas S."/>
            <person name="Osoegawa K."/>
            <person name="Pennacchio L.A."/>
            <person name="Salamov A.A."/>
            <person name="Satou Y."/>
            <person name="Sauka-Spengler T."/>
            <person name="Schmutz J."/>
            <person name="Shin-I T."/>
            <person name="Toyoda A."/>
            <person name="Bronner-Fraser M."/>
            <person name="Fujiyama A."/>
            <person name="Holland L.Z."/>
            <person name="Holland P.W.H."/>
            <person name="Satoh N."/>
            <person name="Rokhsar D.S."/>
        </authorList>
    </citation>
    <scope>NUCLEOTIDE SEQUENCE [LARGE SCALE GENOMIC DNA]</scope>
    <source>
        <strain evidence="3">S238N-H82</strain>
        <tissue evidence="3">Testes</tissue>
    </source>
</reference>
<evidence type="ECO:0000256" key="1">
    <source>
        <dbReference type="SAM" id="MobiDB-lite"/>
    </source>
</evidence>
<dbReference type="EMBL" id="GG666684">
    <property type="protein sequence ID" value="EEN43725.1"/>
    <property type="molecule type" value="Genomic_DNA"/>
</dbReference>
<gene>
    <name evidence="3" type="ORF">BRAFLDRAFT_94617</name>
</gene>
<dbReference type="InParanoid" id="C3ZUL3"/>
<dbReference type="SUPFAM" id="SSF47459">
    <property type="entry name" value="HLH, helix-loop-helix DNA-binding domain"/>
    <property type="match status" value="1"/>
</dbReference>
<dbReference type="eggNOG" id="KOG0200">
    <property type="taxonomic scope" value="Eukaryota"/>
</dbReference>